<organism evidence="1">
    <name type="scientific">Arion vulgaris</name>
    <dbReference type="NCBI Taxonomy" id="1028688"/>
    <lineage>
        <taxon>Eukaryota</taxon>
        <taxon>Metazoa</taxon>
        <taxon>Spiralia</taxon>
        <taxon>Lophotrochozoa</taxon>
        <taxon>Mollusca</taxon>
        <taxon>Gastropoda</taxon>
        <taxon>Heterobranchia</taxon>
        <taxon>Euthyneura</taxon>
        <taxon>Panpulmonata</taxon>
        <taxon>Eupulmonata</taxon>
        <taxon>Stylommatophora</taxon>
        <taxon>Helicina</taxon>
        <taxon>Arionoidea</taxon>
        <taxon>Arionidae</taxon>
        <taxon>Arion</taxon>
    </lineage>
</organism>
<dbReference type="InterPro" id="IPR036396">
    <property type="entry name" value="Cyt_P450_sf"/>
</dbReference>
<dbReference type="AlphaFoldDB" id="A0A0B6XVP8"/>
<reference evidence="1" key="1">
    <citation type="submission" date="2014-12" db="EMBL/GenBank/DDBJ databases">
        <title>Insight into the proteome of Arion vulgaris.</title>
        <authorList>
            <person name="Aradska J."/>
            <person name="Bulat T."/>
            <person name="Smidak R."/>
            <person name="Sarate P."/>
            <person name="Gangsoo J."/>
            <person name="Sialana F."/>
            <person name="Bilban M."/>
            <person name="Lubec G."/>
        </authorList>
    </citation>
    <scope>NUCLEOTIDE SEQUENCE</scope>
    <source>
        <tissue evidence="1">Skin</tissue>
    </source>
</reference>
<sequence length="112" mass="12981">TIPDILEDFDLSLNKLYQPEMDSTLKYLPFLTKIPGKFKTAVDHARFVKTLAYELIYYSQKKTHVADHPRGITDLLIDYQNTAGYEWMKNDEQHIVAFIVSLFMAAHLTSRA</sequence>
<dbReference type="GO" id="GO:0020037">
    <property type="term" value="F:heme binding"/>
    <property type="evidence" value="ECO:0007669"/>
    <property type="project" value="InterPro"/>
</dbReference>
<dbReference type="EMBL" id="HACG01001104">
    <property type="protein sequence ID" value="CEK47969.1"/>
    <property type="molecule type" value="Transcribed_RNA"/>
</dbReference>
<dbReference type="GO" id="GO:0005506">
    <property type="term" value="F:iron ion binding"/>
    <property type="evidence" value="ECO:0007669"/>
    <property type="project" value="InterPro"/>
</dbReference>
<proteinExistence type="predicted"/>
<name>A0A0B6XVP8_9EUPU</name>
<dbReference type="Gene3D" id="1.10.630.10">
    <property type="entry name" value="Cytochrome P450"/>
    <property type="match status" value="1"/>
</dbReference>
<dbReference type="SUPFAM" id="SSF48264">
    <property type="entry name" value="Cytochrome P450"/>
    <property type="match status" value="1"/>
</dbReference>
<protein>
    <submittedName>
        <fullName evidence="1">Uncharacterized protein</fullName>
    </submittedName>
</protein>
<dbReference type="GO" id="GO:0016705">
    <property type="term" value="F:oxidoreductase activity, acting on paired donors, with incorporation or reduction of molecular oxygen"/>
    <property type="evidence" value="ECO:0007669"/>
    <property type="project" value="InterPro"/>
</dbReference>
<accession>A0A0B6XVP8</accession>
<feature type="non-terminal residue" evidence="1">
    <location>
        <position position="1"/>
    </location>
</feature>
<evidence type="ECO:0000313" key="1">
    <source>
        <dbReference type="EMBL" id="CEK47969.1"/>
    </source>
</evidence>
<dbReference type="GO" id="GO:0004497">
    <property type="term" value="F:monooxygenase activity"/>
    <property type="evidence" value="ECO:0007669"/>
    <property type="project" value="InterPro"/>
</dbReference>
<gene>
    <name evidence="1" type="primary">ORF2782</name>
</gene>
<feature type="non-terminal residue" evidence="1">
    <location>
        <position position="112"/>
    </location>
</feature>